<evidence type="ECO:0000313" key="3">
    <source>
        <dbReference type="Proteomes" id="UP000297814"/>
    </source>
</evidence>
<comment type="caution">
    <text evidence="2">The sequence shown here is derived from an EMBL/GenBank/DDBJ whole genome shotgun (WGS) entry which is preliminary data.</text>
</comment>
<organism evidence="2 3">
    <name type="scientific">Botrytis hyacinthi</name>
    <dbReference type="NCBI Taxonomy" id="278943"/>
    <lineage>
        <taxon>Eukaryota</taxon>
        <taxon>Fungi</taxon>
        <taxon>Dikarya</taxon>
        <taxon>Ascomycota</taxon>
        <taxon>Pezizomycotina</taxon>
        <taxon>Leotiomycetes</taxon>
        <taxon>Helotiales</taxon>
        <taxon>Sclerotiniaceae</taxon>
        <taxon>Botrytis</taxon>
    </lineage>
</organism>
<protein>
    <submittedName>
        <fullName evidence="2">Uncharacterized protein</fullName>
    </submittedName>
</protein>
<dbReference type="AlphaFoldDB" id="A0A4Z1H1F3"/>
<reference evidence="2 3" key="1">
    <citation type="submission" date="2017-12" db="EMBL/GenBank/DDBJ databases">
        <title>Comparative genomics of Botrytis spp.</title>
        <authorList>
            <person name="Valero-Jimenez C.A."/>
            <person name="Tapia P."/>
            <person name="Veloso J."/>
            <person name="Silva-Moreno E."/>
            <person name="Staats M."/>
            <person name="Valdes J.H."/>
            <person name="Van Kan J.A.L."/>
        </authorList>
    </citation>
    <scope>NUCLEOTIDE SEQUENCE [LARGE SCALE GENOMIC DNA]</scope>
    <source>
        <strain evidence="2 3">Bh0001</strain>
    </source>
</reference>
<evidence type="ECO:0000256" key="1">
    <source>
        <dbReference type="SAM" id="MobiDB-lite"/>
    </source>
</evidence>
<accession>A0A4Z1H1F3</accession>
<keyword evidence="3" id="KW-1185">Reference proteome</keyword>
<feature type="region of interest" description="Disordered" evidence="1">
    <location>
        <begin position="49"/>
        <end position="68"/>
    </location>
</feature>
<dbReference type="Proteomes" id="UP000297814">
    <property type="component" value="Unassembled WGS sequence"/>
</dbReference>
<name>A0A4Z1H1F3_9HELO</name>
<gene>
    <name evidence="2" type="ORF">BHYA_0013g00730</name>
</gene>
<proteinExistence type="predicted"/>
<dbReference type="EMBL" id="PQXK01000013">
    <property type="protein sequence ID" value="TGO42069.1"/>
    <property type="molecule type" value="Genomic_DNA"/>
</dbReference>
<evidence type="ECO:0000313" key="2">
    <source>
        <dbReference type="EMBL" id="TGO42069.1"/>
    </source>
</evidence>
<sequence length="68" mass="7805">MQQKRQKQDEKSREEEVKVDAKIRLGTSLSVCVSNGWTKAWGLSNIKRAQIPTPTPMPENWDLYDAES</sequence>